<dbReference type="GO" id="GO:0004190">
    <property type="term" value="F:aspartic-type endopeptidase activity"/>
    <property type="evidence" value="ECO:0007669"/>
    <property type="project" value="UniProtKB-KW"/>
</dbReference>
<feature type="chain" id="PRO_5003408947" description="Peptidase A1 domain-containing protein" evidence="9">
    <location>
        <begin position="18"/>
        <end position="511"/>
    </location>
</feature>
<dbReference type="AlphaFoldDB" id="G0SAA2"/>
<dbReference type="PANTHER" id="PTHR47966:SF65">
    <property type="entry name" value="ASPARTIC-TYPE ENDOPEPTIDASE"/>
    <property type="match status" value="1"/>
</dbReference>
<dbReference type="HOGENOM" id="CLU_013253_9_4_1"/>
<protein>
    <recommendedName>
        <fullName evidence="10">Peptidase A1 domain-containing protein</fullName>
    </recommendedName>
</protein>
<evidence type="ECO:0000256" key="3">
    <source>
        <dbReference type="ARBA" id="ARBA00022729"/>
    </source>
</evidence>
<keyword evidence="4 7" id="KW-0064">Aspartyl protease</keyword>
<evidence type="ECO:0000256" key="2">
    <source>
        <dbReference type="ARBA" id="ARBA00022670"/>
    </source>
</evidence>
<evidence type="ECO:0000256" key="9">
    <source>
        <dbReference type="SAM" id="SignalP"/>
    </source>
</evidence>
<accession>G0SAA2</accession>
<dbReference type="InterPro" id="IPR033121">
    <property type="entry name" value="PEPTIDASE_A1"/>
</dbReference>
<evidence type="ECO:0000256" key="1">
    <source>
        <dbReference type="ARBA" id="ARBA00007447"/>
    </source>
</evidence>
<dbReference type="InterPro" id="IPR021109">
    <property type="entry name" value="Peptidase_aspartic_dom_sf"/>
</dbReference>
<organism evidence="12">
    <name type="scientific">Chaetomium thermophilum (strain DSM 1495 / CBS 144.50 / IMI 039719)</name>
    <name type="common">Thermochaetoides thermophila</name>
    <dbReference type="NCBI Taxonomy" id="759272"/>
    <lineage>
        <taxon>Eukaryota</taxon>
        <taxon>Fungi</taxon>
        <taxon>Dikarya</taxon>
        <taxon>Ascomycota</taxon>
        <taxon>Pezizomycotina</taxon>
        <taxon>Sordariomycetes</taxon>
        <taxon>Sordariomycetidae</taxon>
        <taxon>Sordariales</taxon>
        <taxon>Chaetomiaceae</taxon>
        <taxon>Thermochaetoides</taxon>
    </lineage>
</organism>
<feature type="active site" evidence="6">
    <location>
        <position position="289"/>
    </location>
</feature>
<gene>
    <name evidence="11" type="ORF">CTHT_0041530</name>
</gene>
<dbReference type="InterPro" id="IPR001461">
    <property type="entry name" value="Aspartic_peptidase_A1"/>
</dbReference>
<dbReference type="GO" id="GO:0006508">
    <property type="term" value="P:proteolysis"/>
    <property type="evidence" value="ECO:0007669"/>
    <property type="project" value="UniProtKB-KW"/>
</dbReference>
<comment type="similarity">
    <text evidence="1 7">Belongs to the peptidase A1 family.</text>
</comment>
<evidence type="ECO:0000256" key="7">
    <source>
        <dbReference type="RuleBase" id="RU000454"/>
    </source>
</evidence>
<reference evidence="11 12" key="1">
    <citation type="journal article" date="2011" name="Cell">
        <title>Insight into structure and assembly of the nuclear pore complex by utilizing the genome of a eukaryotic thermophile.</title>
        <authorList>
            <person name="Amlacher S."/>
            <person name="Sarges P."/>
            <person name="Flemming D."/>
            <person name="van Noort V."/>
            <person name="Kunze R."/>
            <person name="Devos D.P."/>
            <person name="Arumugam M."/>
            <person name="Bork P."/>
            <person name="Hurt E."/>
        </authorList>
    </citation>
    <scope>NUCLEOTIDE SEQUENCE [LARGE SCALE GENOMIC DNA]</scope>
    <source>
        <strain evidence="12">DSM 1495 / CBS 144.50 / IMI 039719</strain>
    </source>
</reference>
<feature type="region of interest" description="Disordered" evidence="8">
    <location>
        <begin position="446"/>
        <end position="466"/>
    </location>
</feature>
<dbReference type="EMBL" id="GL988043">
    <property type="protein sequence ID" value="EGS19674.1"/>
    <property type="molecule type" value="Genomic_DNA"/>
</dbReference>
<feature type="active site" evidence="6">
    <location>
        <position position="97"/>
    </location>
</feature>
<dbReference type="Pfam" id="PF00026">
    <property type="entry name" value="Asp"/>
    <property type="match status" value="1"/>
</dbReference>
<dbReference type="KEGG" id="cthr:CTHT_0041530"/>
<keyword evidence="2 7" id="KW-0645">Protease</keyword>
<evidence type="ECO:0000259" key="10">
    <source>
        <dbReference type="PROSITE" id="PS51767"/>
    </source>
</evidence>
<dbReference type="InterPro" id="IPR001969">
    <property type="entry name" value="Aspartic_peptidase_AS"/>
</dbReference>
<dbReference type="RefSeq" id="XP_006694559.1">
    <property type="nucleotide sequence ID" value="XM_006694496.1"/>
</dbReference>
<keyword evidence="3 9" id="KW-0732">Signal</keyword>
<dbReference type="PANTHER" id="PTHR47966">
    <property type="entry name" value="BETA-SITE APP-CLEAVING ENZYME, ISOFORM A-RELATED"/>
    <property type="match status" value="1"/>
</dbReference>
<dbReference type="InterPro" id="IPR033876">
    <property type="entry name" value="SAP-like"/>
</dbReference>
<keyword evidence="12" id="KW-1185">Reference proteome</keyword>
<dbReference type="OMA" id="ANCGEQI"/>
<evidence type="ECO:0000313" key="11">
    <source>
        <dbReference type="EMBL" id="EGS19674.1"/>
    </source>
</evidence>
<evidence type="ECO:0000256" key="6">
    <source>
        <dbReference type="PIRSR" id="PIRSR601461-1"/>
    </source>
</evidence>
<evidence type="ECO:0000256" key="8">
    <source>
        <dbReference type="SAM" id="MobiDB-lite"/>
    </source>
</evidence>
<evidence type="ECO:0000256" key="5">
    <source>
        <dbReference type="ARBA" id="ARBA00022801"/>
    </source>
</evidence>
<dbReference type="GeneID" id="18258191"/>
<feature type="domain" description="Peptidase A1" evidence="10">
    <location>
        <begin position="79"/>
        <end position="392"/>
    </location>
</feature>
<evidence type="ECO:0000256" key="4">
    <source>
        <dbReference type="ARBA" id="ARBA00022750"/>
    </source>
</evidence>
<dbReference type="Proteomes" id="UP000008066">
    <property type="component" value="Unassembled WGS sequence"/>
</dbReference>
<dbReference type="Gene3D" id="2.40.70.10">
    <property type="entry name" value="Acid Proteases"/>
    <property type="match status" value="2"/>
</dbReference>
<dbReference type="MEROPS" id="A01.082"/>
<dbReference type="eggNOG" id="KOG1339">
    <property type="taxonomic scope" value="Eukaryota"/>
</dbReference>
<feature type="signal peptide" evidence="9">
    <location>
        <begin position="1"/>
        <end position="17"/>
    </location>
</feature>
<dbReference type="PRINTS" id="PR00792">
    <property type="entry name" value="PEPSIN"/>
</dbReference>
<sequence length="511" mass="54359">MLPFLLAGSLLAGSVAASAADAVRAAGLHRSRSPPPKVRGEGFIRAPLSIVPPTAESFKRLMARQNEVEVKNIWSGTRYTVDVEIGTPPQTVTLILDTGSPDTWVNPTCETLLAGIQECRKQPFFNSTKSSSFNKTQRINYLQYGSGTAIVQWVFETLTIGSATIEEQIIGINSWSENIPNGILGLSPPVTGNNDYPYVLDTMVAQGLIKSRAFSLDLRGVDNPTGSIIFGGIDTGKFIGNLVKLPMLPASQTPLGAYRYYVTMTGIGVTFPDGQVVRSDEITVPVFLDSGGTFSQLPPEIVQALASVFTNAVLTRDGYWLVPCGVTEFPGSIDFYFAGKTIRVSFNDFILELDGICVLGVLSSEDEYVLGDTFLRAVYAVFDQDNQEIHLAQAANCGTNLVAIGSGPDAVPSSRGLCTALPMPTVSAGVKSLNLQPTKSVNVVDTPGPTGIVAGPGPGGPSRATTGLPELPTINWQIPKWDENESAVGRAAGVGMMMMIGAVVANMMWLC</sequence>
<dbReference type="PROSITE" id="PS51767">
    <property type="entry name" value="PEPTIDASE_A1"/>
    <property type="match status" value="1"/>
</dbReference>
<proteinExistence type="inferred from homology"/>
<dbReference type="CDD" id="cd05474">
    <property type="entry name" value="SAP_like"/>
    <property type="match status" value="1"/>
</dbReference>
<dbReference type="PROSITE" id="PS00141">
    <property type="entry name" value="ASP_PROTEASE"/>
    <property type="match status" value="1"/>
</dbReference>
<dbReference type="SMR" id="G0SAA2"/>
<dbReference type="SUPFAM" id="SSF50630">
    <property type="entry name" value="Acid proteases"/>
    <property type="match status" value="1"/>
</dbReference>
<name>G0SAA2_CHATD</name>
<keyword evidence="5 7" id="KW-0378">Hydrolase</keyword>
<evidence type="ECO:0000313" key="12">
    <source>
        <dbReference type="Proteomes" id="UP000008066"/>
    </source>
</evidence>
<dbReference type="OrthoDB" id="771136at2759"/>